<dbReference type="EMBL" id="KN819479">
    <property type="protein sequence ID" value="KIJ09297.1"/>
    <property type="molecule type" value="Genomic_DNA"/>
</dbReference>
<proteinExistence type="predicted"/>
<gene>
    <name evidence="1" type="ORF">PAXINDRAFT_24489</name>
</gene>
<reference evidence="2" key="2">
    <citation type="submission" date="2015-01" db="EMBL/GenBank/DDBJ databases">
        <title>Evolutionary Origins and Diversification of the Mycorrhizal Mutualists.</title>
        <authorList>
            <consortium name="DOE Joint Genome Institute"/>
            <consortium name="Mycorrhizal Genomics Consortium"/>
            <person name="Kohler A."/>
            <person name="Kuo A."/>
            <person name="Nagy L.G."/>
            <person name="Floudas D."/>
            <person name="Copeland A."/>
            <person name="Barry K.W."/>
            <person name="Cichocki N."/>
            <person name="Veneault-Fourrey C."/>
            <person name="LaButti K."/>
            <person name="Lindquist E.A."/>
            <person name="Lipzen A."/>
            <person name="Lundell T."/>
            <person name="Morin E."/>
            <person name="Murat C."/>
            <person name="Riley R."/>
            <person name="Ohm R."/>
            <person name="Sun H."/>
            <person name="Tunlid A."/>
            <person name="Henrissat B."/>
            <person name="Grigoriev I.V."/>
            <person name="Hibbett D.S."/>
            <person name="Martin F."/>
        </authorList>
    </citation>
    <scope>NUCLEOTIDE SEQUENCE [LARGE SCALE GENOMIC DNA]</scope>
    <source>
        <strain evidence="2">ATCC 200175</strain>
    </source>
</reference>
<organism evidence="1 2">
    <name type="scientific">Paxillus involutus ATCC 200175</name>
    <dbReference type="NCBI Taxonomy" id="664439"/>
    <lineage>
        <taxon>Eukaryota</taxon>
        <taxon>Fungi</taxon>
        <taxon>Dikarya</taxon>
        <taxon>Basidiomycota</taxon>
        <taxon>Agaricomycotina</taxon>
        <taxon>Agaricomycetes</taxon>
        <taxon>Agaricomycetidae</taxon>
        <taxon>Boletales</taxon>
        <taxon>Paxilineae</taxon>
        <taxon>Paxillaceae</taxon>
        <taxon>Paxillus</taxon>
    </lineage>
</organism>
<feature type="non-terminal residue" evidence="1">
    <location>
        <position position="324"/>
    </location>
</feature>
<sequence length="324" mass="35277">IENVLQALQVNAVTLWDVIGFIHSSREDFHKAAWGPIEENCKSLAAVLFKGERTKEAMLVAAFEAVTKVLSNEVLELTREDSGLQFGASTASASQLEDSFVRSLALKLKEIAPHLFPLLLQLLNANPATRRSYDKKTIDKMLQELENPESAGQQERDLGEIGGDTMAADDEAEHESECPHKRRRTTAGQRNTVVTLIRLVVCVCIMVLNTNCRCNLLQSIVGIFCHSTGTPARVIDMLSHAGLSISVSSIDNAIESLSNESSLAIRKSIQTLQTALAYDNFDIDFKTAQPTVEQPSTFVSATSATAIPLFGVSDQADLECAAEV</sequence>
<evidence type="ECO:0000313" key="1">
    <source>
        <dbReference type="EMBL" id="KIJ09297.1"/>
    </source>
</evidence>
<dbReference type="Proteomes" id="UP000053647">
    <property type="component" value="Unassembled WGS sequence"/>
</dbReference>
<dbReference type="OrthoDB" id="4743193at2759"/>
<name>A0A0C9TN89_PAXIN</name>
<evidence type="ECO:0000313" key="2">
    <source>
        <dbReference type="Proteomes" id="UP000053647"/>
    </source>
</evidence>
<accession>A0A0C9TN89</accession>
<keyword evidence="2" id="KW-1185">Reference proteome</keyword>
<feature type="non-terminal residue" evidence="1">
    <location>
        <position position="1"/>
    </location>
</feature>
<dbReference type="HOGENOM" id="CLU_009487_2_0_1"/>
<protein>
    <submittedName>
        <fullName evidence="1">Uncharacterized protein</fullName>
    </submittedName>
</protein>
<dbReference type="AlphaFoldDB" id="A0A0C9TN89"/>
<reference evidence="1 2" key="1">
    <citation type="submission" date="2014-06" db="EMBL/GenBank/DDBJ databases">
        <authorList>
            <consortium name="DOE Joint Genome Institute"/>
            <person name="Kuo A."/>
            <person name="Kohler A."/>
            <person name="Nagy L.G."/>
            <person name="Floudas D."/>
            <person name="Copeland A."/>
            <person name="Barry K.W."/>
            <person name="Cichocki N."/>
            <person name="Veneault-Fourrey C."/>
            <person name="LaButti K."/>
            <person name="Lindquist E.A."/>
            <person name="Lipzen A."/>
            <person name="Lundell T."/>
            <person name="Morin E."/>
            <person name="Murat C."/>
            <person name="Sun H."/>
            <person name="Tunlid A."/>
            <person name="Henrissat B."/>
            <person name="Grigoriev I.V."/>
            <person name="Hibbett D.S."/>
            <person name="Martin F."/>
            <person name="Nordberg H.P."/>
            <person name="Cantor M.N."/>
            <person name="Hua S.X."/>
        </authorList>
    </citation>
    <scope>NUCLEOTIDE SEQUENCE [LARGE SCALE GENOMIC DNA]</scope>
    <source>
        <strain evidence="1 2">ATCC 200175</strain>
    </source>
</reference>